<dbReference type="VEuPathDB" id="VectorBase:SCAU015067"/>
<gene>
    <name evidence="2" type="primary">106094184</name>
</gene>
<dbReference type="InterPro" id="IPR005312">
    <property type="entry name" value="DUF1759"/>
</dbReference>
<name>A0A1I8Q983_STOCA</name>
<dbReference type="STRING" id="35570.A0A1I8Q983"/>
<feature type="coiled-coil region" evidence="1">
    <location>
        <begin position="202"/>
        <end position="229"/>
    </location>
</feature>
<evidence type="ECO:0000313" key="3">
    <source>
        <dbReference type="Proteomes" id="UP000095300"/>
    </source>
</evidence>
<dbReference type="Proteomes" id="UP000095300">
    <property type="component" value="Unassembled WGS sequence"/>
</dbReference>
<dbReference type="Pfam" id="PF03564">
    <property type="entry name" value="DUF1759"/>
    <property type="match status" value="1"/>
</dbReference>
<evidence type="ECO:0000313" key="2">
    <source>
        <dbReference type="EnsemblMetazoa" id="SCAU015067-PA"/>
    </source>
</evidence>
<evidence type="ECO:0000256" key="1">
    <source>
        <dbReference type="SAM" id="Coils"/>
    </source>
</evidence>
<dbReference type="EnsemblMetazoa" id="SCAU015067-RA">
    <property type="protein sequence ID" value="SCAU015067-PA"/>
    <property type="gene ID" value="SCAU015067"/>
</dbReference>
<keyword evidence="1" id="KW-0175">Coiled coil</keyword>
<sequence length="244" mass="28644">MEEDGGHRTAEEFWRDHYKKFSIGMEEVDEELENIEEKMNTKIQNIIGRTNGLKEETQAIELKRIEIPCFNGNVEEWNSFHDLFKEMVDGNSQLCEVQKLYYLKTNLRGETFRLIQHLQVTDANYKAAWELLEKRYNNKRILFTKLVDKILDHPSINSQVAVGLRKLLDSVNESIHALKAMDIPLEHADPKDKKGLVQYEQNVKKSKEIQKLADVLDFLEQQYQALEASFPLQMLATFLRYYAM</sequence>
<protein>
    <submittedName>
        <fullName evidence="2">Uncharacterized protein</fullName>
    </submittedName>
</protein>
<organism evidence="2 3">
    <name type="scientific">Stomoxys calcitrans</name>
    <name type="common">Stable fly</name>
    <name type="synonym">Conops calcitrans</name>
    <dbReference type="NCBI Taxonomy" id="35570"/>
    <lineage>
        <taxon>Eukaryota</taxon>
        <taxon>Metazoa</taxon>
        <taxon>Ecdysozoa</taxon>
        <taxon>Arthropoda</taxon>
        <taxon>Hexapoda</taxon>
        <taxon>Insecta</taxon>
        <taxon>Pterygota</taxon>
        <taxon>Neoptera</taxon>
        <taxon>Endopterygota</taxon>
        <taxon>Diptera</taxon>
        <taxon>Brachycera</taxon>
        <taxon>Muscomorpha</taxon>
        <taxon>Muscoidea</taxon>
        <taxon>Muscidae</taxon>
        <taxon>Stomoxys</taxon>
    </lineage>
</organism>
<dbReference type="AlphaFoldDB" id="A0A1I8Q983"/>
<proteinExistence type="predicted"/>
<reference evidence="2" key="1">
    <citation type="submission" date="2020-05" db="UniProtKB">
        <authorList>
            <consortium name="EnsemblMetazoa"/>
        </authorList>
    </citation>
    <scope>IDENTIFICATION</scope>
    <source>
        <strain evidence="2">USDA</strain>
    </source>
</reference>
<accession>A0A1I8Q983</accession>
<dbReference type="PANTHER" id="PTHR22954">
    <property type="entry name" value="RETROVIRAL PROTEASE-RELATED"/>
    <property type="match status" value="1"/>
</dbReference>
<feature type="coiled-coil region" evidence="1">
    <location>
        <begin position="18"/>
        <end position="45"/>
    </location>
</feature>
<dbReference type="PANTHER" id="PTHR22954:SF3">
    <property type="entry name" value="PROTEIN CBG08539"/>
    <property type="match status" value="1"/>
</dbReference>
<keyword evidence="3" id="KW-1185">Reference proteome</keyword>